<feature type="domain" description="C-type lectin" evidence="1">
    <location>
        <begin position="32"/>
        <end position="126"/>
    </location>
</feature>
<organism evidence="2 3">
    <name type="scientific">Fasciolopsis buskii</name>
    <dbReference type="NCBI Taxonomy" id="27845"/>
    <lineage>
        <taxon>Eukaryota</taxon>
        <taxon>Metazoa</taxon>
        <taxon>Spiralia</taxon>
        <taxon>Lophotrochozoa</taxon>
        <taxon>Platyhelminthes</taxon>
        <taxon>Trematoda</taxon>
        <taxon>Digenea</taxon>
        <taxon>Plagiorchiida</taxon>
        <taxon>Echinostomata</taxon>
        <taxon>Echinostomatoidea</taxon>
        <taxon>Fasciolidae</taxon>
        <taxon>Fasciolopsis</taxon>
    </lineage>
</organism>
<accession>A0A8E0VCZ8</accession>
<protein>
    <recommendedName>
        <fullName evidence="1">C-type lectin domain-containing protein</fullName>
    </recommendedName>
</protein>
<comment type="caution">
    <text evidence="2">The sequence shown here is derived from an EMBL/GenBank/DDBJ whole genome shotgun (WGS) entry which is preliminary data.</text>
</comment>
<dbReference type="Proteomes" id="UP000728185">
    <property type="component" value="Unassembled WGS sequence"/>
</dbReference>
<sequence>NDESSGAHSVLNSFPSYIYSDDVDFSDDIVPWFGAFDACAAKQRVFSFPAASKHFRLVMLKMDKRTAWLEYYKAPWGWTGHSGIQKATIAWETPEDENATVGSCAVLKKNGKLSARDCLEYHYATCINPNLFESRRRRGPP</sequence>
<name>A0A8E0VCZ8_9TREM</name>
<dbReference type="AlphaFoldDB" id="A0A8E0VCZ8"/>
<dbReference type="InterPro" id="IPR001304">
    <property type="entry name" value="C-type_lectin-like"/>
</dbReference>
<evidence type="ECO:0000313" key="3">
    <source>
        <dbReference type="Proteomes" id="UP000728185"/>
    </source>
</evidence>
<dbReference type="InterPro" id="IPR016187">
    <property type="entry name" value="CTDL_fold"/>
</dbReference>
<dbReference type="EMBL" id="LUCM01010783">
    <property type="protein sequence ID" value="KAA0184989.1"/>
    <property type="molecule type" value="Genomic_DNA"/>
</dbReference>
<gene>
    <name evidence="2" type="ORF">FBUS_00264</name>
</gene>
<dbReference type="InterPro" id="IPR016186">
    <property type="entry name" value="C-type_lectin-like/link_sf"/>
</dbReference>
<evidence type="ECO:0000259" key="1">
    <source>
        <dbReference type="Pfam" id="PF00059"/>
    </source>
</evidence>
<dbReference type="Pfam" id="PF00059">
    <property type="entry name" value="Lectin_C"/>
    <property type="match status" value="1"/>
</dbReference>
<feature type="non-terminal residue" evidence="2">
    <location>
        <position position="1"/>
    </location>
</feature>
<evidence type="ECO:0000313" key="2">
    <source>
        <dbReference type="EMBL" id="KAA0184989.1"/>
    </source>
</evidence>
<dbReference type="SUPFAM" id="SSF56436">
    <property type="entry name" value="C-type lectin-like"/>
    <property type="match status" value="1"/>
</dbReference>
<dbReference type="Gene3D" id="3.10.100.10">
    <property type="entry name" value="Mannose-Binding Protein A, subunit A"/>
    <property type="match status" value="1"/>
</dbReference>
<keyword evidence="3" id="KW-1185">Reference proteome</keyword>
<dbReference type="OrthoDB" id="10334377at2759"/>
<proteinExistence type="predicted"/>
<reference evidence="2" key="1">
    <citation type="submission" date="2019-05" db="EMBL/GenBank/DDBJ databases">
        <title>Annotation for the trematode Fasciolopsis buski.</title>
        <authorList>
            <person name="Choi Y.-J."/>
        </authorList>
    </citation>
    <scope>NUCLEOTIDE SEQUENCE</scope>
    <source>
        <strain evidence="2">HT</strain>
        <tissue evidence="2">Whole worm</tissue>
    </source>
</reference>